<dbReference type="GeneID" id="68112485"/>
<dbReference type="AlphaFoldDB" id="A0A6A5BPV8"/>
<dbReference type="EMBL" id="VFQX01000043">
    <property type="protein sequence ID" value="KAF0975940.1"/>
    <property type="molecule type" value="Genomic_DNA"/>
</dbReference>
<feature type="domain" description="C2H2-type" evidence="1">
    <location>
        <begin position="104"/>
        <end position="125"/>
    </location>
</feature>
<dbReference type="InterPro" id="IPR013087">
    <property type="entry name" value="Znf_C2H2_type"/>
</dbReference>
<dbReference type="SMART" id="SM00355">
    <property type="entry name" value="ZnF_C2H2"/>
    <property type="match status" value="3"/>
</dbReference>
<evidence type="ECO:0000259" key="1">
    <source>
        <dbReference type="PROSITE" id="PS00028"/>
    </source>
</evidence>
<accession>A0A6A5BPV8</accession>
<dbReference type="OrthoDB" id="18440at2759"/>
<dbReference type="VEuPathDB" id="AmoebaDB:NF0110990"/>
<name>A0A6A5BPV8_NAEFO</name>
<sequence length="195" mass="23319">MHRNTTRIRRLISPFDSFFSETNSEKTWQVETKYRAVENSQIHKEHLEENLENHQTYNNQHSSENCQISDSMNTSSVFCELCEQELKDMFEFEHHYESVHCHLCSECELIFPSAFLLGVHLEECHSSYFEVCLQKNTMKMYQCLVEDKSICNEMFKTSEERDLHMISHHMYEPGFRFEKMGRPLSHVETNDEMLE</sequence>
<dbReference type="InterPro" id="IPR039258">
    <property type="entry name" value="ZNF511"/>
</dbReference>
<dbReference type="PANTHER" id="PTHR21354">
    <property type="entry name" value="ZINC FINGER PROTEIN 511"/>
    <property type="match status" value="1"/>
</dbReference>
<gene>
    <name evidence="2" type="ORF">FDP41_005267</name>
</gene>
<protein>
    <recommendedName>
        <fullName evidence="1">C2H2-type domain-containing protein</fullName>
    </recommendedName>
</protein>
<evidence type="ECO:0000313" key="2">
    <source>
        <dbReference type="EMBL" id="KAF0975940.1"/>
    </source>
</evidence>
<dbReference type="RefSeq" id="XP_044560653.1">
    <property type="nucleotide sequence ID" value="XM_044708773.1"/>
</dbReference>
<dbReference type="VEuPathDB" id="AmoebaDB:FDP41_005267"/>
<comment type="caution">
    <text evidence="2">The sequence shown here is derived from an EMBL/GenBank/DDBJ whole genome shotgun (WGS) entry which is preliminary data.</text>
</comment>
<dbReference type="VEuPathDB" id="AmoebaDB:NfTy_052880"/>
<reference evidence="2 3" key="1">
    <citation type="journal article" date="2019" name="Sci. Rep.">
        <title>Nanopore sequencing improves the draft genome of the human pathogenic amoeba Naegleria fowleri.</title>
        <authorList>
            <person name="Liechti N."/>
            <person name="Schurch N."/>
            <person name="Bruggmann R."/>
            <person name="Wittwer M."/>
        </authorList>
    </citation>
    <scope>NUCLEOTIDE SEQUENCE [LARGE SCALE GENOMIC DNA]</scope>
    <source>
        <strain evidence="2 3">ATCC 30894</strain>
    </source>
</reference>
<evidence type="ECO:0000313" key="3">
    <source>
        <dbReference type="Proteomes" id="UP000444721"/>
    </source>
</evidence>
<proteinExistence type="predicted"/>
<organism evidence="2 3">
    <name type="scientific">Naegleria fowleri</name>
    <name type="common">Brain eating amoeba</name>
    <dbReference type="NCBI Taxonomy" id="5763"/>
    <lineage>
        <taxon>Eukaryota</taxon>
        <taxon>Discoba</taxon>
        <taxon>Heterolobosea</taxon>
        <taxon>Tetramitia</taxon>
        <taxon>Eutetramitia</taxon>
        <taxon>Vahlkampfiidae</taxon>
        <taxon>Naegleria</taxon>
    </lineage>
</organism>
<keyword evidence="3" id="KW-1185">Reference proteome</keyword>
<dbReference type="Proteomes" id="UP000444721">
    <property type="component" value="Unassembled WGS sequence"/>
</dbReference>
<dbReference type="PANTHER" id="PTHR21354:SF0">
    <property type="entry name" value="ZINC FINGER PROTEIN 511"/>
    <property type="match status" value="1"/>
</dbReference>
<dbReference type="PROSITE" id="PS00028">
    <property type="entry name" value="ZINC_FINGER_C2H2_1"/>
    <property type="match status" value="1"/>
</dbReference>